<reference evidence="6" key="1">
    <citation type="journal article" date="2016" name="Nat. Biotechnol.">
        <title>Sequencing wild and cultivated cassava and related species reveals extensive interspecific hybridization and genetic diversity.</title>
        <authorList>
            <person name="Bredeson J.V."/>
            <person name="Lyons J.B."/>
            <person name="Prochnik S.E."/>
            <person name="Wu G.A."/>
            <person name="Ha C.M."/>
            <person name="Edsinger-Gonzales E."/>
            <person name="Grimwood J."/>
            <person name="Schmutz J."/>
            <person name="Rabbi I.Y."/>
            <person name="Egesi C."/>
            <person name="Nauluvula P."/>
            <person name="Lebot V."/>
            <person name="Ndunguru J."/>
            <person name="Mkamilo G."/>
            <person name="Bart R.S."/>
            <person name="Setter T.L."/>
            <person name="Gleadow R.M."/>
            <person name="Kulakow P."/>
            <person name="Ferguson M.E."/>
            <person name="Rounsley S."/>
            <person name="Rokhsar D.S."/>
        </authorList>
    </citation>
    <scope>NUCLEOTIDE SEQUENCE [LARGE SCALE GENOMIC DNA]</scope>
    <source>
        <strain evidence="6">cv. AM560-2</strain>
    </source>
</reference>
<dbReference type="OrthoDB" id="439993at2759"/>
<dbReference type="PANTHER" id="PTHR34375:SF2">
    <property type="entry name" value="GATA ZINC FINGER PROTEIN"/>
    <property type="match status" value="1"/>
</dbReference>
<proteinExistence type="predicted"/>
<gene>
    <name evidence="5" type="ORF">MANES_08G027000v8</name>
</gene>
<keyword evidence="1" id="KW-0808">Transferase</keyword>
<feature type="domain" description="Phthiocerol/phthiodiolone dimycocerosyl transferase C-terminal" evidence="4">
    <location>
        <begin position="248"/>
        <end position="346"/>
    </location>
</feature>
<keyword evidence="2" id="KW-0012">Acyltransferase</keyword>
<accession>A0A2C9VEF2</accession>
<organism evidence="5 6">
    <name type="scientific">Manihot esculenta</name>
    <name type="common">Cassava</name>
    <name type="synonym">Jatropha manihot</name>
    <dbReference type="NCBI Taxonomy" id="3983"/>
    <lineage>
        <taxon>Eukaryota</taxon>
        <taxon>Viridiplantae</taxon>
        <taxon>Streptophyta</taxon>
        <taxon>Embryophyta</taxon>
        <taxon>Tracheophyta</taxon>
        <taxon>Spermatophyta</taxon>
        <taxon>Magnoliopsida</taxon>
        <taxon>eudicotyledons</taxon>
        <taxon>Gunneridae</taxon>
        <taxon>Pentapetalae</taxon>
        <taxon>rosids</taxon>
        <taxon>fabids</taxon>
        <taxon>Malpighiales</taxon>
        <taxon>Euphorbiaceae</taxon>
        <taxon>Crotonoideae</taxon>
        <taxon>Manihoteae</taxon>
        <taxon>Manihot</taxon>
    </lineage>
</organism>
<feature type="region of interest" description="Disordered" evidence="3">
    <location>
        <begin position="1"/>
        <end position="22"/>
    </location>
</feature>
<dbReference type="Proteomes" id="UP000091857">
    <property type="component" value="Chromosome 8"/>
</dbReference>
<dbReference type="InterPro" id="IPR031641">
    <property type="entry name" value="PapA_C"/>
</dbReference>
<dbReference type="AlphaFoldDB" id="A0A2C9VEF2"/>
<evidence type="ECO:0000256" key="2">
    <source>
        <dbReference type="ARBA" id="ARBA00023315"/>
    </source>
</evidence>
<evidence type="ECO:0000256" key="3">
    <source>
        <dbReference type="SAM" id="MobiDB-lite"/>
    </source>
</evidence>
<dbReference type="EMBL" id="CM004394">
    <property type="protein sequence ID" value="OAY42922.1"/>
    <property type="molecule type" value="Genomic_DNA"/>
</dbReference>
<dbReference type="PANTHER" id="PTHR34375">
    <property type="entry name" value="GATA ZINC FINGER PROTEIN-RELATED"/>
    <property type="match status" value="1"/>
</dbReference>
<dbReference type="Pfam" id="PF16911">
    <property type="entry name" value="PapA_C"/>
    <property type="match status" value="1"/>
</dbReference>
<dbReference type="Gene3D" id="3.30.559.30">
    <property type="entry name" value="Nonribosomal peptide synthetase, condensation domain"/>
    <property type="match status" value="1"/>
</dbReference>
<dbReference type="GO" id="GO:0016746">
    <property type="term" value="F:acyltransferase activity"/>
    <property type="evidence" value="ECO:0007669"/>
    <property type="project" value="UniProtKB-KW"/>
</dbReference>
<evidence type="ECO:0000259" key="4">
    <source>
        <dbReference type="Pfam" id="PF16911"/>
    </source>
</evidence>
<evidence type="ECO:0000313" key="5">
    <source>
        <dbReference type="EMBL" id="OAY42922.1"/>
    </source>
</evidence>
<dbReference type="InterPro" id="IPR023213">
    <property type="entry name" value="CAT-like_dom_sf"/>
</dbReference>
<dbReference type="Gene3D" id="3.30.559.10">
    <property type="entry name" value="Chloramphenicol acetyltransferase-like domain"/>
    <property type="match status" value="1"/>
</dbReference>
<evidence type="ECO:0000256" key="1">
    <source>
        <dbReference type="ARBA" id="ARBA00022679"/>
    </source>
</evidence>
<dbReference type="SUPFAM" id="SSF52777">
    <property type="entry name" value="CoA-dependent acyltransferases"/>
    <property type="match status" value="2"/>
</dbReference>
<evidence type="ECO:0000313" key="6">
    <source>
        <dbReference type="Proteomes" id="UP000091857"/>
    </source>
</evidence>
<feature type="compositionally biased region" description="Polar residues" evidence="3">
    <location>
        <begin position="1"/>
        <end position="13"/>
    </location>
</feature>
<dbReference type="OMA" id="SMRTAFI"/>
<sequence>MSDTNQGHPGSQTRETKSRPVGGTEFSWCKAVPGGTGITVLALLVSKFPDIPLIQAALHQLQTSHPFLRSKLHYDAATATFSFVTPPFPHIQIQLFDHSSTAGILSDNSNNNPSVTPFHLILEHEINKNPWSISQTTDQDIFFASVYTLSESQWVVVLRLHTGACDRASAVVVLRELLKLVSGRKENSDLELYNGNGRIGLGIEDCIPKEKSNKPFWARGIDVLGYSLNSFRLANLNFVDASSARCSQVLRLQMNPDETDRLLQGCKSRGIQLCAAITAAGLIAAHSSRGLPGDQRQKYGVVTLVDCRSLLHPLLNANHIGFYHGAIMNTHDVSGSDKLWELAKRCYMAFANAKNNNKHFTDMGDLNFLMCKAIDNPGLTPSSALRSACISVFEDTVIEDSNEVQAELGVEDYVGCASVHGVGPSVAIFDTIRDGCLDSACVYPSPLHSRDQMQKLIDDMKRILVDSCVNMAEGES</sequence>
<keyword evidence="6" id="KW-1185">Reference proteome</keyword>
<comment type="caution">
    <text evidence="5">The sequence shown here is derived from an EMBL/GenBank/DDBJ whole genome shotgun (WGS) entry which is preliminary data.</text>
</comment>
<name>A0A2C9VEF2_MANES</name>
<protein>
    <recommendedName>
        <fullName evidence="4">Phthiocerol/phthiodiolone dimycocerosyl transferase C-terminal domain-containing protein</fullName>
    </recommendedName>
</protein>
<dbReference type="STRING" id="3983.A0A2C9VEF2"/>
<dbReference type="Gramene" id="Manes.08G027000.1.v8.1">
    <property type="protein sequence ID" value="Manes.08G027000.1.v8.1.CDS"/>
    <property type="gene ID" value="Manes.08G027000.v8.1"/>
</dbReference>